<feature type="domain" description="Lnb N-terminal periplasmic" evidence="1">
    <location>
        <begin position="57"/>
        <end position="213"/>
    </location>
</feature>
<gene>
    <name evidence="2" type="ORF">ACFHYO_01995</name>
</gene>
<dbReference type="EMBL" id="JBHMQU010000009">
    <property type="protein sequence ID" value="MFC0810886.1"/>
    <property type="molecule type" value="Genomic_DNA"/>
</dbReference>
<dbReference type="Proteomes" id="UP001589920">
    <property type="component" value="Unassembled WGS sequence"/>
</dbReference>
<name>A0ABV6T0W7_9RHOB</name>
<comment type="caution">
    <text evidence="2">The sequence shown here is derived from an EMBL/GenBank/DDBJ whole genome shotgun (WGS) entry which is preliminary data.</text>
</comment>
<organism evidence="2 3">
    <name type="scientific">Paracoccus panacisoli</name>
    <dbReference type="NCBI Taxonomy" id="1510163"/>
    <lineage>
        <taxon>Bacteria</taxon>
        <taxon>Pseudomonadati</taxon>
        <taxon>Pseudomonadota</taxon>
        <taxon>Alphaproteobacteria</taxon>
        <taxon>Rhodobacterales</taxon>
        <taxon>Paracoccaceae</taxon>
        <taxon>Paracoccus</taxon>
    </lineage>
</organism>
<dbReference type="RefSeq" id="WP_394318002.1">
    <property type="nucleotide sequence ID" value="NZ_JBHMQU010000009.1"/>
</dbReference>
<dbReference type="InterPro" id="IPR025178">
    <property type="entry name" value="Lnb_N"/>
</dbReference>
<evidence type="ECO:0000259" key="1">
    <source>
        <dbReference type="Pfam" id="PF13387"/>
    </source>
</evidence>
<evidence type="ECO:0000313" key="2">
    <source>
        <dbReference type="EMBL" id="MFC0810886.1"/>
    </source>
</evidence>
<evidence type="ECO:0000313" key="3">
    <source>
        <dbReference type="Proteomes" id="UP001589920"/>
    </source>
</evidence>
<sequence length="259" mass="29247">LIFCLAAATLWWSSIAPRQDLVWASDTARGVTAEFQDDTVTVHNIRDFIWEDENTAVEQWKSETYSLDAITSVDLLTSVWSSPAIAHVLVSFGFSDGRHLAFSAEIRREADEEFSSIGGFFKKFELVLIAAEERDIVKLRTNHRGEDVSLFPLQLTPEQARRLLVSYLERGNRLAAEPEFYNTITANCTTVIFQLARLVDPGLPFDWRVLASGYLPAYLFDLGAIDTTKPLDDILDEARITRRAVQLPPSDDYSTGIRR</sequence>
<dbReference type="Pfam" id="PF13387">
    <property type="entry name" value="Lnb_N"/>
    <property type="match status" value="1"/>
</dbReference>
<feature type="non-terminal residue" evidence="2">
    <location>
        <position position="1"/>
    </location>
</feature>
<proteinExistence type="predicted"/>
<accession>A0ABV6T0W7</accession>
<protein>
    <submittedName>
        <fullName evidence="2">DUF4105 domain-containing protein</fullName>
    </submittedName>
</protein>
<keyword evidence="3" id="KW-1185">Reference proteome</keyword>
<reference evidence="2 3" key="1">
    <citation type="submission" date="2024-09" db="EMBL/GenBank/DDBJ databases">
        <authorList>
            <person name="Sun Q."/>
            <person name="Mori K."/>
        </authorList>
    </citation>
    <scope>NUCLEOTIDE SEQUENCE [LARGE SCALE GENOMIC DNA]</scope>
    <source>
        <strain evidence="2 3">KCTC 42086</strain>
    </source>
</reference>